<gene>
    <name evidence="2" type="ORF">NEOLEDRAFT_871544</name>
</gene>
<sequence length="308" mass="34343">MLSVQIPGASHRDAHPFSGFVETTGDALRLIQAARQGIIPRITRRLNDFERRSMIRSGAVFVFSVDESGMKRWTEGLAWSPSRMSGNFLIYREVTERTTNRSGSKRPYTSSTSLSDNGTPTHEREAYKPGGLVKKTITVDIDGADYHLISYYTEEDIHSGRLQRPLCRPDIMAMDMSFELEHMKLSRNPLKFVTGPDGRLRPLRDTYDSSDRKRRGSDNLASSSDWSRRPTGVGTASSTPSGMHLSYSEPMPQAASLHGRDHSDVPQLSPISTQGYWPRGHRPTSAQSYYSSPTDVTSPTGQRSDVSV</sequence>
<feature type="region of interest" description="Disordered" evidence="1">
    <location>
        <begin position="189"/>
        <end position="308"/>
    </location>
</feature>
<dbReference type="EMBL" id="KV425620">
    <property type="protein sequence ID" value="KZT20486.1"/>
    <property type="molecule type" value="Genomic_DNA"/>
</dbReference>
<evidence type="ECO:0008006" key="4">
    <source>
        <dbReference type="Google" id="ProtNLM"/>
    </source>
</evidence>
<evidence type="ECO:0000313" key="2">
    <source>
        <dbReference type="EMBL" id="KZT20486.1"/>
    </source>
</evidence>
<dbReference type="InParanoid" id="A0A165P3Z9"/>
<dbReference type="GO" id="GO:0003677">
    <property type="term" value="F:DNA binding"/>
    <property type="evidence" value="ECO:0007669"/>
    <property type="project" value="TreeGrafter"/>
</dbReference>
<dbReference type="AlphaFoldDB" id="A0A165P3Z9"/>
<dbReference type="InterPro" id="IPR018608">
    <property type="entry name" value="Gti1/Pac2"/>
</dbReference>
<feature type="region of interest" description="Disordered" evidence="1">
    <location>
        <begin position="98"/>
        <end position="126"/>
    </location>
</feature>
<feature type="compositionally biased region" description="Polar residues" evidence="1">
    <location>
        <begin position="107"/>
        <end position="120"/>
    </location>
</feature>
<evidence type="ECO:0000313" key="3">
    <source>
        <dbReference type="Proteomes" id="UP000076761"/>
    </source>
</evidence>
<feature type="compositionally biased region" description="Polar residues" evidence="1">
    <location>
        <begin position="284"/>
        <end position="308"/>
    </location>
</feature>
<protein>
    <recommendedName>
        <fullName evidence="4">Gti1/Pac2 family-domain-containing protein</fullName>
    </recommendedName>
</protein>
<accession>A0A165P3Z9</accession>
<reference evidence="2 3" key="1">
    <citation type="journal article" date="2016" name="Mol. Biol. Evol.">
        <title>Comparative Genomics of Early-Diverging Mushroom-Forming Fungi Provides Insights into the Origins of Lignocellulose Decay Capabilities.</title>
        <authorList>
            <person name="Nagy L.G."/>
            <person name="Riley R."/>
            <person name="Tritt A."/>
            <person name="Adam C."/>
            <person name="Daum C."/>
            <person name="Floudas D."/>
            <person name="Sun H."/>
            <person name="Yadav J.S."/>
            <person name="Pangilinan J."/>
            <person name="Larsson K.H."/>
            <person name="Matsuura K."/>
            <person name="Barry K."/>
            <person name="Labutti K."/>
            <person name="Kuo R."/>
            <person name="Ohm R.A."/>
            <person name="Bhattacharya S.S."/>
            <person name="Shirouzu T."/>
            <person name="Yoshinaga Y."/>
            <person name="Martin F.M."/>
            <person name="Grigoriev I.V."/>
            <person name="Hibbett D.S."/>
        </authorList>
    </citation>
    <scope>NUCLEOTIDE SEQUENCE [LARGE SCALE GENOMIC DNA]</scope>
    <source>
        <strain evidence="2 3">HHB14362 ss-1</strain>
    </source>
</reference>
<dbReference type="OrthoDB" id="5572844at2759"/>
<organism evidence="2 3">
    <name type="scientific">Neolentinus lepideus HHB14362 ss-1</name>
    <dbReference type="NCBI Taxonomy" id="1314782"/>
    <lineage>
        <taxon>Eukaryota</taxon>
        <taxon>Fungi</taxon>
        <taxon>Dikarya</taxon>
        <taxon>Basidiomycota</taxon>
        <taxon>Agaricomycotina</taxon>
        <taxon>Agaricomycetes</taxon>
        <taxon>Gloeophyllales</taxon>
        <taxon>Gloeophyllaceae</taxon>
        <taxon>Neolentinus</taxon>
    </lineage>
</organism>
<dbReference type="PANTHER" id="PTHR28027">
    <property type="entry name" value="TRANSCRIPTIONAL REGULATOR MIT1"/>
    <property type="match status" value="1"/>
</dbReference>
<dbReference type="PANTHER" id="PTHR28027:SF2">
    <property type="entry name" value="TRANSCRIPTIONAL REGULATOR MIT1"/>
    <property type="match status" value="1"/>
</dbReference>
<feature type="compositionally biased region" description="Basic and acidic residues" evidence="1">
    <location>
        <begin position="198"/>
        <end position="211"/>
    </location>
</feature>
<proteinExistence type="predicted"/>
<dbReference type="Pfam" id="PF09729">
    <property type="entry name" value="Gti1_Pac2"/>
    <property type="match status" value="2"/>
</dbReference>
<keyword evidence="3" id="KW-1185">Reference proteome</keyword>
<evidence type="ECO:0000256" key="1">
    <source>
        <dbReference type="SAM" id="MobiDB-lite"/>
    </source>
</evidence>
<dbReference type="Proteomes" id="UP000076761">
    <property type="component" value="Unassembled WGS sequence"/>
</dbReference>
<name>A0A165P3Z9_9AGAM</name>